<evidence type="ECO:0000256" key="1">
    <source>
        <dbReference type="ARBA" id="ARBA00022723"/>
    </source>
</evidence>
<feature type="compositionally biased region" description="Basic and acidic residues" evidence="5">
    <location>
        <begin position="159"/>
        <end position="181"/>
    </location>
</feature>
<evidence type="ECO:0000256" key="4">
    <source>
        <dbReference type="PROSITE-ProRule" id="PRU00146"/>
    </source>
</evidence>
<dbReference type="EnsemblMetazoa" id="XM_030985988">
    <property type="protein sequence ID" value="XP_030841848"/>
    <property type="gene ID" value="LOC115924141"/>
</dbReference>
<keyword evidence="2 4" id="KW-0863">Zinc-finger</keyword>
<dbReference type="InParanoid" id="A0A7M7P014"/>
<protein>
    <recommendedName>
        <fullName evidence="6">PHD-type domain-containing protein</fullName>
    </recommendedName>
</protein>
<dbReference type="AlphaFoldDB" id="A0A7M7P014"/>
<sequence>MELEIDQFKEVMKEIVDMLYTCDPHNEECCVCKNTIEESENKATCESCNEHYHVTCMGFLCQDLVNEQRLIWICSYCGNNNIAHRLFDKVCIPSHINRYQPLETVDEVFNDDVLLLTKQNDKHKKCRSKKRYFKKCKKIIIEPGNQSVKVMKSSEFDTHEHDHLVTQRDSPKQRDQVHSEEVGSNEWMKVKSKKAKMLEKIQDRISHSTAKSDSGTGQKKRIINGVVLEPGVTYIGKAMKSFYERRKSKKSKRKVDIKLNRDVECQNVLENNVQMYAEKLLNEYSKCVQSPKSMMSHETKLYKKIT</sequence>
<dbReference type="PROSITE" id="PS50016">
    <property type="entry name" value="ZF_PHD_2"/>
    <property type="match status" value="1"/>
</dbReference>
<reference evidence="8" key="1">
    <citation type="submission" date="2015-02" db="EMBL/GenBank/DDBJ databases">
        <title>Genome sequencing for Strongylocentrotus purpuratus.</title>
        <authorList>
            <person name="Murali S."/>
            <person name="Liu Y."/>
            <person name="Vee V."/>
            <person name="English A."/>
            <person name="Wang M."/>
            <person name="Skinner E."/>
            <person name="Han Y."/>
            <person name="Muzny D.M."/>
            <person name="Worley K.C."/>
            <person name="Gibbs R.A."/>
        </authorList>
    </citation>
    <scope>NUCLEOTIDE SEQUENCE</scope>
</reference>
<keyword evidence="3" id="KW-0862">Zinc</keyword>
<dbReference type="Gene3D" id="3.30.40.10">
    <property type="entry name" value="Zinc/RING finger domain, C3HC4 (zinc finger)"/>
    <property type="match status" value="1"/>
</dbReference>
<reference evidence="7" key="2">
    <citation type="submission" date="2021-01" db="UniProtKB">
        <authorList>
            <consortium name="EnsemblMetazoa"/>
        </authorList>
    </citation>
    <scope>IDENTIFICATION</scope>
</reference>
<evidence type="ECO:0000313" key="7">
    <source>
        <dbReference type="EnsemblMetazoa" id="XP_030841848"/>
    </source>
</evidence>
<keyword evidence="1" id="KW-0479">Metal-binding</keyword>
<dbReference type="SUPFAM" id="SSF57903">
    <property type="entry name" value="FYVE/PHD zinc finger"/>
    <property type="match status" value="1"/>
</dbReference>
<proteinExistence type="predicted"/>
<dbReference type="InterPro" id="IPR011011">
    <property type="entry name" value="Znf_FYVE_PHD"/>
</dbReference>
<dbReference type="InterPro" id="IPR019787">
    <property type="entry name" value="Znf_PHD-finger"/>
</dbReference>
<name>A0A7M7P014_STRPU</name>
<dbReference type="OrthoDB" id="10040528at2759"/>
<evidence type="ECO:0000256" key="2">
    <source>
        <dbReference type="ARBA" id="ARBA00022771"/>
    </source>
</evidence>
<evidence type="ECO:0000256" key="5">
    <source>
        <dbReference type="SAM" id="MobiDB-lite"/>
    </source>
</evidence>
<evidence type="ECO:0000256" key="3">
    <source>
        <dbReference type="ARBA" id="ARBA00022833"/>
    </source>
</evidence>
<accession>A0A7M7P014</accession>
<dbReference type="Proteomes" id="UP000007110">
    <property type="component" value="Unassembled WGS sequence"/>
</dbReference>
<organism evidence="7 8">
    <name type="scientific">Strongylocentrotus purpuratus</name>
    <name type="common">Purple sea urchin</name>
    <dbReference type="NCBI Taxonomy" id="7668"/>
    <lineage>
        <taxon>Eukaryota</taxon>
        <taxon>Metazoa</taxon>
        <taxon>Echinodermata</taxon>
        <taxon>Eleutherozoa</taxon>
        <taxon>Echinozoa</taxon>
        <taxon>Echinoidea</taxon>
        <taxon>Euechinoidea</taxon>
        <taxon>Echinacea</taxon>
        <taxon>Camarodonta</taxon>
        <taxon>Echinidea</taxon>
        <taxon>Strongylocentrotidae</taxon>
        <taxon>Strongylocentrotus</taxon>
    </lineage>
</organism>
<dbReference type="GeneID" id="115924141"/>
<evidence type="ECO:0000259" key="6">
    <source>
        <dbReference type="PROSITE" id="PS50016"/>
    </source>
</evidence>
<dbReference type="KEGG" id="spu:115924141"/>
<keyword evidence="8" id="KW-1185">Reference proteome</keyword>
<evidence type="ECO:0000313" key="8">
    <source>
        <dbReference type="Proteomes" id="UP000007110"/>
    </source>
</evidence>
<dbReference type="RefSeq" id="XP_030841848.1">
    <property type="nucleotide sequence ID" value="XM_030985988.1"/>
</dbReference>
<dbReference type="InterPro" id="IPR013083">
    <property type="entry name" value="Znf_RING/FYVE/PHD"/>
</dbReference>
<feature type="domain" description="PHD-type" evidence="6">
    <location>
        <begin position="26"/>
        <end position="80"/>
    </location>
</feature>
<feature type="region of interest" description="Disordered" evidence="5">
    <location>
        <begin position="159"/>
        <end position="183"/>
    </location>
</feature>
<dbReference type="GO" id="GO:0008270">
    <property type="term" value="F:zinc ion binding"/>
    <property type="evidence" value="ECO:0007669"/>
    <property type="project" value="UniProtKB-KW"/>
</dbReference>